<feature type="domain" description="CopC" evidence="5">
    <location>
        <begin position="76"/>
        <end position="172"/>
    </location>
</feature>
<accession>A0AB72VBT5</accession>
<dbReference type="GO" id="GO:0005507">
    <property type="term" value="F:copper ion binding"/>
    <property type="evidence" value="ECO:0007669"/>
    <property type="project" value="InterPro"/>
</dbReference>
<gene>
    <name evidence="6" type="ordered locus">cgR_1719</name>
</gene>
<evidence type="ECO:0000259" key="5">
    <source>
        <dbReference type="Pfam" id="PF04234"/>
    </source>
</evidence>
<dbReference type="KEGG" id="cgt:cgR_1719"/>
<evidence type="ECO:0000256" key="4">
    <source>
        <dbReference type="SAM" id="Phobius"/>
    </source>
</evidence>
<protein>
    <recommendedName>
        <fullName evidence="5">CopC domain-containing protein</fullName>
    </recommendedName>
</protein>
<evidence type="ECO:0000256" key="3">
    <source>
        <dbReference type="SAM" id="MobiDB-lite"/>
    </source>
</evidence>
<evidence type="ECO:0000256" key="2">
    <source>
        <dbReference type="ARBA" id="ARBA00023008"/>
    </source>
</evidence>
<dbReference type="GO" id="GO:0046688">
    <property type="term" value="P:response to copper ion"/>
    <property type="evidence" value="ECO:0007669"/>
    <property type="project" value="InterPro"/>
</dbReference>
<dbReference type="EMBL" id="AP009044">
    <property type="protein sequence ID" value="BAF54713.1"/>
    <property type="molecule type" value="Genomic_DNA"/>
</dbReference>
<feature type="compositionally biased region" description="Basic and acidic residues" evidence="3">
    <location>
        <begin position="18"/>
        <end position="31"/>
    </location>
</feature>
<dbReference type="Pfam" id="PF04234">
    <property type="entry name" value="CopC"/>
    <property type="match status" value="1"/>
</dbReference>
<proteinExistence type="predicted"/>
<feature type="compositionally biased region" description="Low complexity" evidence="3">
    <location>
        <begin position="178"/>
        <end position="197"/>
    </location>
</feature>
<dbReference type="Proteomes" id="UP000006698">
    <property type="component" value="Chromosome"/>
</dbReference>
<name>A0AB72VBT5_CORGB</name>
<dbReference type="InterPro" id="IPR014755">
    <property type="entry name" value="Cu-Rt/internalin_Ig-like"/>
</dbReference>
<keyword evidence="4" id="KW-0812">Transmembrane</keyword>
<organism evidence="6">
    <name type="scientific">Corynebacterium glutamicum (strain R)</name>
    <dbReference type="NCBI Taxonomy" id="340322"/>
    <lineage>
        <taxon>Bacteria</taxon>
        <taxon>Bacillati</taxon>
        <taxon>Actinomycetota</taxon>
        <taxon>Actinomycetes</taxon>
        <taxon>Mycobacteriales</taxon>
        <taxon>Corynebacteriaceae</taxon>
        <taxon>Corynebacterium</taxon>
    </lineage>
</organism>
<keyword evidence="4" id="KW-1133">Transmembrane helix</keyword>
<sequence>MIYPSGELSGGRFRQLTGRKDETNASDHGEKEVSPIYERLNVASEKNLKLRTLVAAAGVLGVGAMSMLVAPQAAAHDVVVDSNPENGSVVDEFPETIELEFSGIPQDLFTTVALSNADSGEVLTSGTPQLDGQHLSYEVPSDVQTGAGNYILGFQITSSDGHATKGSISFEVTGSAETTIETTAETRTESAATTDTSETTEAETTETADETSGIPAPWNWVLSIVAVLVVASAIVMMIAKNRNQK</sequence>
<evidence type="ECO:0000256" key="1">
    <source>
        <dbReference type="ARBA" id="ARBA00022729"/>
    </source>
</evidence>
<keyword evidence="1" id="KW-0732">Signal</keyword>
<dbReference type="AlphaFoldDB" id="A0AB72VBT5"/>
<dbReference type="SUPFAM" id="SSF81296">
    <property type="entry name" value="E set domains"/>
    <property type="match status" value="1"/>
</dbReference>
<keyword evidence="4" id="KW-0472">Membrane</keyword>
<feature type="region of interest" description="Disordered" evidence="3">
    <location>
        <begin position="1"/>
        <end position="31"/>
    </location>
</feature>
<keyword evidence="2" id="KW-0186">Copper</keyword>
<feature type="region of interest" description="Disordered" evidence="3">
    <location>
        <begin position="178"/>
        <end position="212"/>
    </location>
</feature>
<feature type="compositionally biased region" description="Acidic residues" evidence="3">
    <location>
        <begin position="198"/>
        <end position="209"/>
    </location>
</feature>
<reference evidence="6" key="1">
    <citation type="journal article" date="2007" name="Microbiology">
        <title>Comparative analysis of the Corynebacterium glutamicum group and complete genome sequence of strain R.</title>
        <authorList>
            <person name="Yukawa H."/>
            <person name="Omumasaba C.A."/>
            <person name="Nonaka H."/>
            <person name="Kos P."/>
            <person name="Okai N."/>
            <person name="Suzuki N."/>
            <person name="Suda M."/>
            <person name="Tsuge Y."/>
            <person name="Watanabe J."/>
            <person name="Ikeda Y."/>
            <person name="Vertes A.A."/>
            <person name="Inui M."/>
        </authorList>
    </citation>
    <scope>NUCLEOTIDE SEQUENCE</scope>
    <source>
        <strain evidence="6">R</strain>
    </source>
</reference>
<dbReference type="InterPro" id="IPR007348">
    <property type="entry name" value="CopC_dom"/>
</dbReference>
<dbReference type="InterPro" id="IPR014756">
    <property type="entry name" value="Ig_E-set"/>
</dbReference>
<dbReference type="GO" id="GO:0042597">
    <property type="term" value="C:periplasmic space"/>
    <property type="evidence" value="ECO:0007669"/>
    <property type="project" value="InterPro"/>
</dbReference>
<evidence type="ECO:0000313" key="6">
    <source>
        <dbReference type="EMBL" id="BAF54713.1"/>
    </source>
</evidence>
<feature type="transmembrane region" description="Helical" evidence="4">
    <location>
        <begin position="218"/>
        <end position="239"/>
    </location>
</feature>
<dbReference type="Gene3D" id="2.60.40.1220">
    <property type="match status" value="1"/>
</dbReference>